<gene>
    <name evidence="2" type="ORF">DFR24_4886</name>
</gene>
<dbReference type="Proteomes" id="UP000295341">
    <property type="component" value="Unassembled WGS sequence"/>
</dbReference>
<evidence type="ECO:0000313" key="2">
    <source>
        <dbReference type="EMBL" id="TDU22452.1"/>
    </source>
</evidence>
<dbReference type="Gene3D" id="1.25.40.10">
    <property type="entry name" value="Tetratricopeptide repeat domain"/>
    <property type="match status" value="1"/>
</dbReference>
<dbReference type="AlphaFoldDB" id="A0A4S3K0H4"/>
<dbReference type="RefSeq" id="WP_133884033.1">
    <property type="nucleotide sequence ID" value="NZ_MWIN01000025.1"/>
</dbReference>
<comment type="caution">
    <text evidence="2">The sequence shown here is derived from an EMBL/GenBank/DDBJ whole genome shotgun (WGS) entry which is preliminary data.</text>
</comment>
<dbReference type="InterPro" id="IPR011990">
    <property type="entry name" value="TPR-like_helical_dom_sf"/>
</dbReference>
<reference evidence="2 3" key="1">
    <citation type="submission" date="2019-03" db="EMBL/GenBank/DDBJ databases">
        <title>Genomic Encyclopedia of Type Strains, Phase IV (KMG-IV): sequencing the most valuable type-strain genomes for metagenomic binning, comparative biology and taxonomic classification.</title>
        <authorList>
            <person name="Goeker M."/>
        </authorList>
    </citation>
    <scope>NUCLEOTIDE SEQUENCE [LARGE SCALE GENOMIC DNA]</scope>
    <source>
        <strain evidence="2 3">DSM 26377</strain>
    </source>
</reference>
<feature type="compositionally biased region" description="Gly residues" evidence="1">
    <location>
        <begin position="42"/>
        <end position="56"/>
    </location>
</feature>
<feature type="region of interest" description="Disordered" evidence="1">
    <location>
        <begin position="31"/>
        <end position="57"/>
    </location>
</feature>
<dbReference type="SUPFAM" id="SSF81901">
    <property type="entry name" value="HCP-like"/>
    <property type="match status" value="1"/>
</dbReference>
<accession>A0A4S3K0H4</accession>
<organism evidence="2 3">
    <name type="scientific">Panacagrimonas perspica</name>
    <dbReference type="NCBI Taxonomy" id="381431"/>
    <lineage>
        <taxon>Bacteria</taxon>
        <taxon>Pseudomonadati</taxon>
        <taxon>Pseudomonadota</taxon>
        <taxon>Gammaproteobacteria</taxon>
        <taxon>Nevskiales</taxon>
        <taxon>Nevskiaceae</taxon>
        <taxon>Panacagrimonas</taxon>
    </lineage>
</organism>
<name>A0A4S3K0H4_9GAMM</name>
<sequence length="316" mass="34579">MKRLLLIGLPLVLIGLLGWWWMERPDLPTNPREQGFGVSPGMPGGPTDGAAAGGEGSATPRVVQAIAPSGVHLRVERRPRLDTPSPPYGPQLAELQAASDRGDPVAQYRLGTMLYQCRDVPADDAQLAKGIEEIHQTRSRGGWDVADPAQEERALRTAYANCEGVPAPSRTQFRDLLRSAADQGLIEAQLNLMFYLPQADYCQFIENCTPKQAQFMAGLREEARTSVTKALEGGSVEALRTVGGWALNEEMGTPDDVEAYAHFSAYDQIQQATGRERELGVMLAGLKKRLRPVDMERAEARAKELLSNPNCCVLTR</sequence>
<protein>
    <submittedName>
        <fullName evidence="2">Uncharacterized protein</fullName>
    </submittedName>
</protein>
<proteinExistence type="predicted"/>
<dbReference type="OrthoDB" id="7061500at2"/>
<evidence type="ECO:0000313" key="3">
    <source>
        <dbReference type="Proteomes" id="UP000295341"/>
    </source>
</evidence>
<dbReference type="EMBL" id="SOBT01000014">
    <property type="protein sequence ID" value="TDU22452.1"/>
    <property type="molecule type" value="Genomic_DNA"/>
</dbReference>
<keyword evidence="3" id="KW-1185">Reference proteome</keyword>
<evidence type="ECO:0000256" key="1">
    <source>
        <dbReference type="SAM" id="MobiDB-lite"/>
    </source>
</evidence>